<feature type="domain" description="Subtilisin-like protease fibronectin type-III" evidence="6">
    <location>
        <begin position="408"/>
        <end position="506"/>
    </location>
</feature>
<dbReference type="InterPro" id="IPR003137">
    <property type="entry name" value="PA_domain"/>
</dbReference>
<dbReference type="Pfam" id="PF02225">
    <property type="entry name" value="PA"/>
    <property type="match status" value="1"/>
</dbReference>
<dbReference type="SUPFAM" id="SSF52743">
    <property type="entry name" value="Subtilisin-like"/>
    <property type="match status" value="1"/>
</dbReference>
<dbReference type="AlphaFoldDB" id="A0A9D5H8T7"/>
<evidence type="ECO:0000259" key="5">
    <source>
        <dbReference type="Pfam" id="PF02225"/>
    </source>
</evidence>
<organism evidence="7 8">
    <name type="scientific">Dioscorea zingiberensis</name>
    <dbReference type="NCBI Taxonomy" id="325984"/>
    <lineage>
        <taxon>Eukaryota</taxon>
        <taxon>Viridiplantae</taxon>
        <taxon>Streptophyta</taxon>
        <taxon>Embryophyta</taxon>
        <taxon>Tracheophyta</taxon>
        <taxon>Spermatophyta</taxon>
        <taxon>Magnoliopsida</taxon>
        <taxon>Liliopsida</taxon>
        <taxon>Dioscoreales</taxon>
        <taxon>Dioscoreaceae</taxon>
        <taxon>Dioscorea</taxon>
    </lineage>
</organism>
<comment type="caution">
    <text evidence="7">The sequence shown here is derived from an EMBL/GenBank/DDBJ whole genome shotgun (WGS) entry which is preliminary data.</text>
</comment>
<dbReference type="InterPro" id="IPR041469">
    <property type="entry name" value="Subtilisin-like_FN3"/>
</dbReference>
<comment type="similarity">
    <text evidence="1 3">Belongs to the peptidase S8 family.</text>
</comment>
<evidence type="ECO:0000256" key="3">
    <source>
        <dbReference type="PROSITE-ProRule" id="PRU01240"/>
    </source>
</evidence>
<evidence type="ECO:0000256" key="1">
    <source>
        <dbReference type="ARBA" id="ARBA00011073"/>
    </source>
</evidence>
<dbReference type="GO" id="GO:0006508">
    <property type="term" value="P:proteolysis"/>
    <property type="evidence" value="ECO:0007669"/>
    <property type="project" value="InterPro"/>
</dbReference>
<dbReference type="OrthoDB" id="206201at2759"/>
<proteinExistence type="inferred from homology"/>
<accession>A0A9D5H8T7</accession>
<dbReference type="Pfam" id="PF17766">
    <property type="entry name" value="fn3_6"/>
    <property type="match status" value="1"/>
</dbReference>
<dbReference type="Proteomes" id="UP001085076">
    <property type="component" value="Miscellaneous, Linkage group lg07"/>
</dbReference>
<dbReference type="EMBL" id="JAGGNH010000007">
    <property type="protein sequence ID" value="KAJ0967564.1"/>
    <property type="molecule type" value="Genomic_DNA"/>
</dbReference>
<evidence type="ECO:0000313" key="8">
    <source>
        <dbReference type="Proteomes" id="UP001085076"/>
    </source>
</evidence>
<evidence type="ECO:0000256" key="2">
    <source>
        <dbReference type="ARBA" id="ARBA00022729"/>
    </source>
</evidence>
<dbReference type="PROSITE" id="PS51892">
    <property type="entry name" value="SUBTILASE"/>
    <property type="match status" value="1"/>
</dbReference>
<evidence type="ECO:0000259" key="6">
    <source>
        <dbReference type="Pfam" id="PF17766"/>
    </source>
</evidence>
<dbReference type="PANTHER" id="PTHR10795">
    <property type="entry name" value="PROPROTEIN CONVERTASE SUBTILISIN/KEXIN"/>
    <property type="match status" value="1"/>
</dbReference>
<evidence type="ECO:0000259" key="4">
    <source>
        <dbReference type="Pfam" id="PF00082"/>
    </source>
</evidence>
<reference evidence="7" key="1">
    <citation type="submission" date="2021-03" db="EMBL/GenBank/DDBJ databases">
        <authorList>
            <person name="Li Z."/>
            <person name="Yang C."/>
        </authorList>
    </citation>
    <scope>NUCLEOTIDE SEQUENCE</scope>
    <source>
        <strain evidence="7">Dzin_1.0</strain>
        <tissue evidence="7">Leaf</tissue>
    </source>
</reference>
<dbReference type="Gene3D" id="3.50.30.30">
    <property type="match status" value="1"/>
</dbReference>
<dbReference type="Gene3D" id="2.60.40.2310">
    <property type="match status" value="1"/>
</dbReference>
<feature type="domain" description="Peptidase S8/S53" evidence="4">
    <location>
        <begin position="2"/>
        <end position="324"/>
    </location>
</feature>
<name>A0A9D5H8T7_9LILI</name>
<protein>
    <submittedName>
        <fullName evidence="7">Uncharacterized protein</fullName>
    </submittedName>
</protein>
<keyword evidence="2" id="KW-0732">Signal</keyword>
<sequence>MYKACSTKSCSNADIVAAIEQAIKDGVDILSLSLGGPQLPFYDDDVAIATLSAIRAKIFVCMAAGNSGPYPKKVENGAPWILTVGASTHDRRARATVKLGDGVEVEGESGYQPNKFNGTGDIIFPGFKGQNGSLGCLKGSFNNTDVKGKIVLCTIYAGKFRDMGIHVKNAGGVGMIVLDTFVEGSTTFSDDHVLPTAHVNYTEARKIVTYFKNSNSTPSATITFNGTKFGARPSPTVAFFSSRGPDVYNGGIIKPDILGPGVNILSAWPVKPGPNPNGPPASYFNFLSGTSMATPHLAGIAALLKNTHKNWSAAAVRSAIMTTGARFDRDGKPILDDYDAQIRPAKFFDMGSGQVNPVAANDPGLIYDIDPENYIQYLCGLGYNDTQVSTMAKNTVQCSSVGSLSPEELNYPSISISLDPATNKTISRTLTNVGDSNEEYKIDVEEPNGIRVVVSPSPIQFSWIGQETNITLEFSSKGMTLNQGDVLEGHLKLDSGKHFLRSPTSVTIL</sequence>
<dbReference type="InterPro" id="IPR045051">
    <property type="entry name" value="SBT"/>
</dbReference>
<evidence type="ECO:0000313" key="7">
    <source>
        <dbReference type="EMBL" id="KAJ0967564.1"/>
    </source>
</evidence>
<dbReference type="Gene3D" id="3.40.50.200">
    <property type="entry name" value="Peptidase S8/S53 domain"/>
    <property type="match status" value="1"/>
</dbReference>
<gene>
    <name evidence="7" type="ORF">J5N97_024481</name>
</gene>
<feature type="domain" description="PA" evidence="5">
    <location>
        <begin position="132"/>
        <end position="206"/>
    </location>
</feature>
<reference evidence="7" key="2">
    <citation type="journal article" date="2022" name="Hortic Res">
        <title>The genome of Dioscorea zingiberensis sheds light on the biosynthesis, origin and evolution of the medicinally important diosgenin saponins.</title>
        <authorList>
            <person name="Li Y."/>
            <person name="Tan C."/>
            <person name="Li Z."/>
            <person name="Guo J."/>
            <person name="Li S."/>
            <person name="Chen X."/>
            <person name="Wang C."/>
            <person name="Dai X."/>
            <person name="Yang H."/>
            <person name="Song W."/>
            <person name="Hou L."/>
            <person name="Xu J."/>
            <person name="Tong Z."/>
            <person name="Xu A."/>
            <person name="Yuan X."/>
            <person name="Wang W."/>
            <person name="Yang Q."/>
            <person name="Chen L."/>
            <person name="Sun Z."/>
            <person name="Wang K."/>
            <person name="Pan B."/>
            <person name="Chen J."/>
            <person name="Bao Y."/>
            <person name="Liu F."/>
            <person name="Qi X."/>
            <person name="Gang D.R."/>
            <person name="Wen J."/>
            <person name="Li J."/>
        </authorList>
    </citation>
    <scope>NUCLEOTIDE SEQUENCE</scope>
    <source>
        <strain evidence="7">Dzin_1.0</strain>
    </source>
</reference>
<dbReference type="GO" id="GO:0004252">
    <property type="term" value="F:serine-type endopeptidase activity"/>
    <property type="evidence" value="ECO:0007669"/>
    <property type="project" value="InterPro"/>
</dbReference>
<comment type="caution">
    <text evidence="3">Lacks conserved residue(s) required for the propagation of feature annotation.</text>
</comment>
<dbReference type="InterPro" id="IPR000209">
    <property type="entry name" value="Peptidase_S8/S53_dom"/>
</dbReference>
<dbReference type="CDD" id="cd02120">
    <property type="entry name" value="PA_subtilisin_like"/>
    <property type="match status" value="1"/>
</dbReference>
<dbReference type="Pfam" id="PF00082">
    <property type="entry name" value="Peptidase_S8"/>
    <property type="match status" value="1"/>
</dbReference>
<dbReference type="InterPro" id="IPR036852">
    <property type="entry name" value="Peptidase_S8/S53_dom_sf"/>
</dbReference>
<keyword evidence="8" id="KW-1185">Reference proteome</keyword>